<dbReference type="GO" id="GO:0005759">
    <property type="term" value="C:mitochondrial matrix"/>
    <property type="evidence" value="ECO:0007669"/>
    <property type="project" value="TreeGrafter"/>
</dbReference>
<name>A0AAW1U1X7_9CUCU</name>
<dbReference type="SUPFAM" id="SSF63411">
    <property type="entry name" value="LuxS/MPP-like metallohydrolase"/>
    <property type="match status" value="2"/>
</dbReference>
<reference evidence="3 4" key="1">
    <citation type="submission" date="2023-03" db="EMBL/GenBank/DDBJ databases">
        <title>Genome insight into feeding habits of ladybird beetles.</title>
        <authorList>
            <person name="Li H.-S."/>
            <person name="Huang Y.-H."/>
            <person name="Pang H."/>
        </authorList>
    </citation>
    <scope>NUCLEOTIDE SEQUENCE [LARGE SCALE GENOMIC DNA]</scope>
    <source>
        <strain evidence="3">SYSU_2023b</strain>
        <tissue evidence="3">Whole body</tissue>
    </source>
</reference>
<dbReference type="GO" id="GO:0016485">
    <property type="term" value="P:protein processing"/>
    <property type="evidence" value="ECO:0007669"/>
    <property type="project" value="TreeGrafter"/>
</dbReference>
<evidence type="ECO:0000259" key="1">
    <source>
        <dbReference type="Pfam" id="PF08367"/>
    </source>
</evidence>
<dbReference type="FunFam" id="3.30.830.10:FF:000013">
    <property type="entry name" value="Mitochondrial presequence protease"/>
    <property type="match status" value="1"/>
</dbReference>
<dbReference type="InterPro" id="IPR011249">
    <property type="entry name" value="Metalloenz_LuxS/M16"/>
</dbReference>
<dbReference type="Pfam" id="PF22516">
    <property type="entry name" value="PreP_C"/>
    <property type="match status" value="1"/>
</dbReference>
<dbReference type="GO" id="GO:0046872">
    <property type="term" value="F:metal ion binding"/>
    <property type="evidence" value="ECO:0007669"/>
    <property type="project" value="InterPro"/>
</dbReference>
<keyword evidence="4" id="KW-1185">Reference proteome</keyword>
<evidence type="ECO:0000313" key="4">
    <source>
        <dbReference type="Proteomes" id="UP001431783"/>
    </source>
</evidence>
<dbReference type="Gene3D" id="3.30.830.10">
    <property type="entry name" value="Metalloenzyme, LuxS/M16 peptidase-like"/>
    <property type="match status" value="1"/>
</dbReference>
<dbReference type="EMBL" id="JARQZJ010000031">
    <property type="protein sequence ID" value="KAK9873946.1"/>
    <property type="molecule type" value="Genomic_DNA"/>
</dbReference>
<protein>
    <recommendedName>
        <fullName evidence="5">Presequence protease, mitochondrial</fullName>
    </recommendedName>
</protein>
<sequence length="343" mass="38803">MWELWSQLFNLTKLEDVARFKMLMQLYMANLTQGLVDDGHIYVMQAAAGLVSGASSQREYLTGLQHITYMKKLMNISNYPALLRAISSIAKALFNENNLRCALNISDDQVPSVIRSFQNFVNQIPKNQSNITSDKCYVTGKILSSKSGAPCQHHVLNVPVNYCSKAILTVPYTNPDYSKLRVLAKLLTSKYIHPNLRERFGAYGGGTRLTTDGVFTFFSYRDPRNIQTLDIFDQTQEWLNKEFKHITSQEIVEAKLGVFQAVDTPIPPSHKGCNEFYLRLTPDVLQNHRAEIMAVDRKSLQDVGERYLSESASLLKGKVVMGSKIDCDTSKRKDELWTVLDSA</sequence>
<dbReference type="InterPro" id="IPR055130">
    <property type="entry name" value="PreP_C"/>
</dbReference>
<dbReference type="GO" id="GO:0004222">
    <property type="term" value="F:metalloendopeptidase activity"/>
    <property type="evidence" value="ECO:0007669"/>
    <property type="project" value="TreeGrafter"/>
</dbReference>
<dbReference type="Proteomes" id="UP001431783">
    <property type="component" value="Unassembled WGS sequence"/>
</dbReference>
<dbReference type="AlphaFoldDB" id="A0AAW1U1X7"/>
<feature type="domain" description="Presequence protease mitochondrial-type C-terminal" evidence="2">
    <location>
        <begin position="155"/>
        <end position="303"/>
    </location>
</feature>
<dbReference type="Pfam" id="PF08367">
    <property type="entry name" value="M16C_assoc"/>
    <property type="match status" value="1"/>
</dbReference>
<evidence type="ECO:0000259" key="2">
    <source>
        <dbReference type="Pfam" id="PF22516"/>
    </source>
</evidence>
<organism evidence="3 4">
    <name type="scientific">Henosepilachna vigintioctopunctata</name>
    <dbReference type="NCBI Taxonomy" id="420089"/>
    <lineage>
        <taxon>Eukaryota</taxon>
        <taxon>Metazoa</taxon>
        <taxon>Ecdysozoa</taxon>
        <taxon>Arthropoda</taxon>
        <taxon>Hexapoda</taxon>
        <taxon>Insecta</taxon>
        <taxon>Pterygota</taxon>
        <taxon>Neoptera</taxon>
        <taxon>Endopterygota</taxon>
        <taxon>Coleoptera</taxon>
        <taxon>Polyphaga</taxon>
        <taxon>Cucujiformia</taxon>
        <taxon>Coccinelloidea</taxon>
        <taxon>Coccinellidae</taxon>
        <taxon>Epilachninae</taxon>
        <taxon>Epilachnini</taxon>
        <taxon>Henosepilachna</taxon>
    </lineage>
</organism>
<evidence type="ECO:0000313" key="3">
    <source>
        <dbReference type="EMBL" id="KAK9873946.1"/>
    </source>
</evidence>
<proteinExistence type="predicted"/>
<gene>
    <name evidence="3" type="ORF">WA026_002299</name>
</gene>
<accession>A0AAW1U1X7</accession>
<feature type="domain" description="Peptidase M16C associated" evidence="1">
    <location>
        <begin position="1"/>
        <end position="73"/>
    </location>
</feature>
<evidence type="ECO:0008006" key="5">
    <source>
        <dbReference type="Google" id="ProtNLM"/>
    </source>
</evidence>
<dbReference type="InterPro" id="IPR013578">
    <property type="entry name" value="Peptidase_M16C_assoc"/>
</dbReference>
<dbReference type="PANTHER" id="PTHR43016">
    <property type="entry name" value="PRESEQUENCE PROTEASE"/>
    <property type="match status" value="1"/>
</dbReference>
<comment type="caution">
    <text evidence="3">The sequence shown here is derived from an EMBL/GenBank/DDBJ whole genome shotgun (WGS) entry which is preliminary data.</text>
</comment>
<dbReference type="PANTHER" id="PTHR43016:SF13">
    <property type="entry name" value="PRESEQUENCE PROTEASE, MITOCHONDRIAL"/>
    <property type="match status" value="1"/>
</dbReference>